<feature type="transmembrane region" description="Helical" evidence="1">
    <location>
        <begin position="124"/>
        <end position="146"/>
    </location>
</feature>
<comment type="caution">
    <text evidence="2">The sequence shown here is derived from an EMBL/GenBank/DDBJ whole genome shotgun (WGS) entry which is preliminary data.</text>
</comment>
<organism evidence="2 3">
    <name type="scientific">Paraburkholderia monticola</name>
    <dbReference type="NCBI Taxonomy" id="1399968"/>
    <lineage>
        <taxon>Bacteria</taxon>
        <taxon>Pseudomonadati</taxon>
        <taxon>Pseudomonadota</taxon>
        <taxon>Betaproteobacteria</taxon>
        <taxon>Burkholderiales</taxon>
        <taxon>Burkholderiaceae</taxon>
        <taxon>Paraburkholderia</taxon>
    </lineage>
</organism>
<dbReference type="EMBL" id="LRBG01000002">
    <property type="protein sequence ID" value="KXU90935.1"/>
    <property type="molecule type" value="Genomic_DNA"/>
</dbReference>
<keyword evidence="1" id="KW-0812">Transmembrane</keyword>
<keyword evidence="1" id="KW-0472">Membrane</keyword>
<feature type="transmembrane region" description="Helical" evidence="1">
    <location>
        <begin position="375"/>
        <end position="394"/>
    </location>
</feature>
<evidence type="ECO:0000313" key="3">
    <source>
        <dbReference type="Proteomes" id="UP000075613"/>
    </source>
</evidence>
<proteinExistence type="predicted"/>
<name>A0A149Q0V4_9BURK</name>
<feature type="transmembrane region" description="Helical" evidence="1">
    <location>
        <begin position="302"/>
        <end position="327"/>
    </location>
</feature>
<sequence>MVQLFFASRLTVGVPLVDGWAVWNRVMLFTNGTMGPFRYLLTPHGAHLHLAVYSVALLDERFANGHQYLMQAVSYAAILGCVVFFTWLASRLDGFRSASKSMKVLVAVGIALFVTNLGDTETLLQPFQVVMSVSRLAYVILLWLMIGALRRGTPLQYAMLLLASCVAAVFHGSGYIFAALLFAEHVLLARRLPVVALGLLPLATALVIQAHYGQGASELSHLSSLLSPKNLIEFLKACAAYIGSPFQYATPWIGFTVPLVAGFVAMAFTAAVTGYAFARTIQFRLGISSSGTASADIADEFVYAWVLGLALLMSAAAAALLCMVRVRMEPSLISVEPYLLVFTQPRYGAWSCLAYLLLLGTLLALAPAQRAARGAAFLFALALGITGVIPTLLIKHIHTYEESLQESLAGVSLGISPLDPAADGFWPGARDDWYWSKALPETVAYFRVNHKGPWQTLPALHAVADGPTGSTLAISSVQVAEVPAQRAGNRCSLSGQVPDSSSLILDRSTVVPIVDSRSEVIGFGALLRPLPGATVRRVQGFIECRAAADNGAQGLRIVTGNTRWKAPISTSTLTVAPLDVTDAAWHKGVATGWAGFTFPDTPENRQAFVPGAVLRMEGGTVRVIMRTNLANGYLNVFVDGGPLDGTVMGYPHKVEVYQ</sequence>
<keyword evidence="1" id="KW-1133">Transmembrane helix</keyword>
<dbReference type="STRING" id="1399968.CI15_03250"/>
<keyword evidence="3" id="KW-1185">Reference proteome</keyword>
<evidence type="ECO:0000313" key="2">
    <source>
        <dbReference type="EMBL" id="KXU90935.1"/>
    </source>
</evidence>
<feature type="transmembrane region" description="Helical" evidence="1">
    <location>
        <begin position="158"/>
        <end position="182"/>
    </location>
</feature>
<accession>A0A149Q0V4</accession>
<dbReference type="Proteomes" id="UP000075613">
    <property type="component" value="Unassembled WGS sequence"/>
</dbReference>
<evidence type="ECO:0000256" key="1">
    <source>
        <dbReference type="SAM" id="Phobius"/>
    </source>
</evidence>
<protein>
    <submittedName>
        <fullName evidence="2">Uncharacterized protein</fullName>
    </submittedName>
</protein>
<feature type="transmembrane region" description="Helical" evidence="1">
    <location>
        <begin position="259"/>
        <end position="281"/>
    </location>
</feature>
<dbReference type="AlphaFoldDB" id="A0A149Q0V4"/>
<feature type="transmembrane region" description="Helical" evidence="1">
    <location>
        <begin position="68"/>
        <end position="89"/>
    </location>
</feature>
<feature type="transmembrane region" description="Helical" evidence="1">
    <location>
        <begin position="194"/>
        <end position="213"/>
    </location>
</feature>
<gene>
    <name evidence="2" type="ORF">CI15_03250</name>
</gene>
<feature type="transmembrane region" description="Helical" evidence="1">
    <location>
        <begin position="347"/>
        <end position="368"/>
    </location>
</feature>
<reference evidence="2 3" key="1">
    <citation type="journal article" date="2015" name="Int. J. Syst. Evol. Microbiol.">
        <title>Burkholderia monticola sp. nov., isolated from mountain soil.</title>
        <authorList>
            <person name="Baek I."/>
            <person name="Seo B."/>
            <person name="Lee I."/>
            <person name="Yi H."/>
            <person name="Chun J."/>
        </authorList>
    </citation>
    <scope>NUCLEOTIDE SEQUENCE [LARGE SCALE GENOMIC DNA]</scope>
    <source>
        <strain evidence="2 3">JC2948</strain>
    </source>
</reference>